<dbReference type="InterPro" id="IPR011856">
    <property type="entry name" value="tRNA_endonuc-like_dom_sf"/>
</dbReference>
<organism evidence="5 6">
    <name type="scientific">Teratosphaeria nubilosa</name>
    <dbReference type="NCBI Taxonomy" id="161662"/>
    <lineage>
        <taxon>Eukaryota</taxon>
        <taxon>Fungi</taxon>
        <taxon>Dikarya</taxon>
        <taxon>Ascomycota</taxon>
        <taxon>Pezizomycotina</taxon>
        <taxon>Dothideomycetes</taxon>
        <taxon>Dothideomycetidae</taxon>
        <taxon>Mycosphaerellales</taxon>
        <taxon>Teratosphaeriaceae</taxon>
        <taxon>Teratosphaeria</taxon>
    </lineage>
</organism>
<dbReference type="GO" id="GO:0000213">
    <property type="term" value="F:tRNA-intron lyase activity"/>
    <property type="evidence" value="ECO:0007669"/>
    <property type="project" value="TreeGrafter"/>
</dbReference>
<dbReference type="PANTHER" id="PTHR28518:SF1">
    <property type="entry name" value="TRNA-SPLICING ENDONUCLEASE SUBUNIT SEN15"/>
    <property type="match status" value="1"/>
</dbReference>
<dbReference type="InterPro" id="IPR042777">
    <property type="entry name" value="Sen15_fungi"/>
</dbReference>
<dbReference type="Proteomes" id="UP000799436">
    <property type="component" value="Unassembled WGS sequence"/>
</dbReference>
<proteinExistence type="inferred from homology"/>
<dbReference type="SUPFAM" id="SSF53032">
    <property type="entry name" value="tRNA-intron endonuclease catalytic domain-like"/>
    <property type="match status" value="1"/>
</dbReference>
<evidence type="ECO:0000313" key="6">
    <source>
        <dbReference type="Proteomes" id="UP000799436"/>
    </source>
</evidence>
<dbReference type="Gene3D" id="3.40.1350.10">
    <property type="match status" value="1"/>
</dbReference>
<accession>A0A6G1LM23</accession>
<keyword evidence="6" id="KW-1185">Reference proteome</keyword>
<evidence type="ECO:0000313" key="5">
    <source>
        <dbReference type="EMBL" id="KAF2773915.1"/>
    </source>
</evidence>
<dbReference type="Pfam" id="PF09631">
    <property type="entry name" value="Sen15"/>
    <property type="match status" value="2"/>
</dbReference>
<feature type="region of interest" description="Disordered" evidence="3">
    <location>
        <begin position="158"/>
        <end position="197"/>
    </location>
</feature>
<dbReference type="OrthoDB" id="10002170at2759"/>
<dbReference type="PANTHER" id="PTHR28518">
    <property type="entry name" value="TRNA-SPLICING ENDONUCLEASE SUBUNIT SEN15"/>
    <property type="match status" value="1"/>
</dbReference>
<protein>
    <recommendedName>
        <fullName evidence="4">tRNA-splicing endonuclease subunit Sen15 domain-containing protein</fullName>
    </recommendedName>
</protein>
<dbReference type="AlphaFoldDB" id="A0A6G1LM23"/>
<feature type="compositionally biased region" description="Low complexity" evidence="3">
    <location>
        <begin position="168"/>
        <end position="185"/>
    </location>
</feature>
<evidence type="ECO:0000256" key="3">
    <source>
        <dbReference type="SAM" id="MobiDB-lite"/>
    </source>
</evidence>
<dbReference type="InterPro" id="IPR018593">
    <property type="entry name" value="tRNA-endonuc_su_Sen15"/>
</dbReference>
<reference evidence="5" key="1">
    <citation type="journal article" date="2020" name="Stud. Mycol.">
        <title>101 Dothideomycetes genomes: a test case for predicting lifestyles and emergence of pathogens.</title>
        <authorList>
            <person name="Haridas S."/>
            <person name="Albert R."/>
            <person name="Binder M."/>
            <person name="Bloem J."/>
            <person name="Labutti K."/>
            <person name="Salamov A."/>
            <person name="Andreopoulos B."/>
            <person name="Baker S."/>
            <person name="Barry K."/>
            <person name="Bills G."/>
            <person name="Bluhm B."/>
            <person name="Cannon C."/>
            <person name="Castanera R."/>
            <person name="Culley D."/>
            <person name="Daum C."/>
            <person name="Ezra D."/>
            <person name="Gonzalez J."/>
            <person name="Henrissat B."/>
            <person name="Kuo A."/>
            <person name="Liang C."/>
            <person name="Lipzen A."/>
            <person name="Lutzoni F."/>
            <person name="Magnuson J."/>
            <person name="Mondo S."/>
            <person name="Nolan M."/>
            <person name="Ohm R."/>
            <person name="Pangilinan J."/>
            <person name="Park H.-J."/>
            <person name="Ramirez L."/>
            <person name="Alfaro M."/>
            <person name="Sun H."/>
            <person name="Tritt A."/>
            <person name="Yoshinaga Y."/>
            <person name="Zwiers L.-H."/>
            <person name="Turgeon B."/>
            <person name="Goodwin S."/>
            <person name="Spatafora J."/>
            <person name="Crous P."/>
            <person name="Grigoriev I."/>
        </authorList>
    </citation>
    <scope>NUCLEOTIDE SEQUENCE</scope>
    <source>
        <strain evidence="5">CBS 116005</strain>
    </source>
</reference>
<evidence type="ECO:0000256" key="2">
    <source>
        <dbReference type="ARBA" id="ARBA00022694"/>
    </source>
</evidence>
<evidence type="ECO:0000259" key="4">
    <source>
        <dbReference type="Pfam" id="PF09631"/>
    </source>
</evidence>
<dbReference type="EMBL" id="ML995809">
    <property type="protein sequence ID" value="KAF2773915.1"/>
    <property type="molecule type" value="Genomic_DNA"/>
</dbReference>
<feature type="domain" description="tRNA-splicing endonuclease subunit Sen15" evidence="4">
    <location>
        <begin position="198"/>
        <end position="228"/>
    </location>
</feature>
<dbReference type="InterPro" id="IPR036167">
    <property type="entry name" value="tRNA_intron_Endo_cat-like_sf"/>
</dbReference>
<dbReference type="GO" id="GO:0000214">
    <property type="term" value="C:tRNA-intron endonuclease complex"/>
    <property type="evidence" value="ECO:0007669"/>
    <property type="project" value="InterPro"/>
</dbReference>
<name>A0A6G1LM23_9PEZI</name>
<dbReference type="GO" id="GO:0000379">
    <property type="term" value="P:tRNA-type intron splice site recognition and cleavage"/>
    <property type="evidence" value="ECO:0007669"/>
    <property type="project" value="InterPro"/>
</dbReference>
<gene>
    <name evidence="5" type="ORF">EJ03DRAFT_323279</name>
</gene>
<comment type="similarity">
    <text evidence="1">Belongs to the SEN15 family.</text>
</comment>
<evidence type="ECO:0000256" key="1">
    <source>
        <dbReference type="ARBA" id="ARBA00006091"/>
    </source>
</evidence>
<feature type="domain" description="tRNA-splicing endonuclease subunit Sen15" evidence="4">
    <location>
        <begin position="42"/>
        <end position="139"/>
    </location>
</feature>
<sequence length="228" mass="25541">MSFDPAMSDPDMDISAVQNFIAANSLPKESTHEPNLHHLALQIAHNLRFQHEWSEIRLHYHFQEGSADAAGTRPVISGLPPKRLYIHPDEQIELLQKQRNAGKAGWPDVVTEREWVLPSHLREPWTLRRFAQVFDRLSTIPPNLTGGPPMLDAERLEWSSQPGKPNHGGSSVSQGSNSSGTASAGRQGGEQNPWRLNQPKRMLLGTLDDDSNVVYYIVHDGIVKPRQN</sequence>
<keyword evidence="2" id="KW-0819">tRNA processing</keyword>
<dbReference type="GO" id="GO:0003676">
    <property type="term" value="F:nucleic acid binding"/>
    <property type="evidence" value="ECO:0007669"/>
    <property type="project" value="InterPro"/>
</dbReference>